<name>A0ACC0HVV8_9ERIC</name>
<evidence type="ECO:0000313" key="1">
    <source>
        <dbReference type="EMBL" id="KAI8016091.1"/>
    </source>
</evidence>
<accession>A0ACC0HVV8</accession>
<dbReference type="Proteomes" id="UP001060215">
    <property type="component" value="Chromosome 4"/>
</dbReference>
<dbReference type="EMBL" id="CM045761">
    <property type="protein sequence ID" value="KAI8016091.1"/>
    <property type="molecule type" value="Genomic_DNA"/>
</dbReference>
<reference evidence="1 2" key="1">
    <citation type="journal article" date="2022" name="Plant J.">
        <title>Chromosome-level genome of Camellia lanceoleosa provides a valuable resource for understanding genome evolution and self-incompatibility.</title>
        <authorList>
            <person name="Gong W."/>
            <person name="Xiao S."/>
            <person name="Wang L."/>
            <person name="Liao Z."/>
            <person name="Chang Y."/>
            <person name="Mo W."/>
            <person name="Hu G."/>
            <person name="Li W."/>
            <person name="Zhao G."/>
            <person name="Zhu H."/>
            <person name="Hu X."/>
            <person name="Ji K."/>
            <person name="Xiang X."/>
            <person name="Song Q."/>
            <person name="Yuan D."/>
            <person name="Jin S."/>
            <person name="Zhang L."/>
        </authorList>
    </citation>
    <scope>NUCLEOTIDE SEQUENCE [LARGE SCALE GENOMIC DNA]</scope>
    <source>
        <strain evidence="1">SQ_2022a</strain>
    </source>
</reference>
<keyword evidence="2" id="KW-1185">Reference proteome</keyword>
<keyword evidence="1" id="KW-0675">Receptor</keyword>
<gene>
    <name evidence="1" type="ORF">LOK49_LG05G00064</name>
</gene>
<evidence type="ECO:0000313" key="2">
    <source>
        <dbReference type="Proteomes" id="UP001060215"/>
    </source>
</evidence>
<organism evidence="1 2">
    <name type="scientific">Camellia lanceoleosa</name>
    <dbReference type="NCBI Taxonomy" id="1840588"/>
    <lineage>
        <taxon>Eukaryota</taxon>
        <taxon>Viridiplantae</taxon>
        <taxon>Streptophyta</taxon>
        <taxon>Embryophyta</taxon>
        <taxon>Tracheophyta</taxon>
        <taxon>Spermatophyta</taxon>
        <taxon>Magnoliopsida</taxon>
        <taxon>eudicotyledons</taxon>
        <taxon>Gunneridae</taxon>
        <taxon>Pentapetalae</taxon>
        <taxon>asterids</taxon>
        <taxon>Ericales</taxon>
        <taxon>Theaceae</taxon>
        <taxon>Camellia</taxon>
    </lineage>
</organism>
<protein>
    <submittedName>
        <fullName evidence="1">Vacuolar-sorting receptor 2</fullName>
    </submittedName>
</protein>
<sequence length="191" mass="21236">MNAIGELWGSQYGGTICGWDCGLPRNQSRWMQSFDDGVSFKSMVAWWLPSLFFLIEEVERLITMDIPEDEVKQADYLQNISIPATLIHKHFGDQIKNALSSGKLAKDAVLKAICSGFKEATEPTICLSEDIETNECLENNGGCWQDRVANITACRDTFRGRVCECPIVEGVKFVGNGYTHCEASGPLRCES</sequence>
<proteinExistence type="predicted"/>
<comment type="caution">
    <text evidence="1">The sequence shown here is derived from an EMBL/GenBank/DDBJ whole genome shotgun (WGS) entry which is preliminary data.</text>
</comment>